<evidence type="ECO:0000313" key="2">
    <source>
        <dbReference type="EMBL" id="KFE70286.1"/>
    </source>
</evidence>
<evidence type="ECO:0000313" key="3">
    <source>
        <dbReference type="Proteomes" id="UP000028725"/>
    </source>
</evidence>
<dbReference type="Gene3D" id="2.40.10.220">
    <property type="entry name" value="predicted glycosyltransferase like domains"/>
    <property type="match status" value="1"/>
</dbReference>
<feature type="domain" description="PilZ" evidence="1">
    <location>
        <begin position="21"/>
        <end position="100"/>
    </location>
</feature>
<gene>
    <name evidence="2" type="ORF">DB31_5328</name>
</gene>
<evidence type="ECO:0000259" key="1">
    <source>
        <dbReference type="Pfam" id="PF07238"/>
    </source>
</evidence>
<dbReference type="InterPro" id="IPR009875">
    <property type="entry name" value="PilZ_domain"/>
</dbReference>
<comment type="caution">
    <text evidence="2">The sequence shown here is derived from an EMBL/GenBank/DDBJ whole genome shotgun (WGS) entry which is preliminary data.</text>
</comment>
<dbReference type="Pfam" id="PF07238">
    <property type="entry name" value="PilZ"/>
    <property type="match status" value="1"/>
</dbReference>
<dbReference type="Proteomes" id="UP000028725">
    <property type="component" value="Unassembled WGS sequence"/>
</dbReference>
<reference evidence="2 3" key="1">
    <citation type="submission" date="2014-04" db="EMBL/GenBank/DDBJ databases">
        <title>Genome assembly of Hyalangium minutum DSM 14724.</title>
        <authorList>
            <person name="Sharma G."/>
            <person name="Subramanian S."/>
        </authorList>
    </citation>
    <scope>NUCLEOTIDE SEQUENCE [LARGE SCALE GENOMIC DNA]</scope>
    <source>
        <strain evidence="2 3">DSM 14724</strain>
    </source>
</reference>
<proteinExistence type="predicted"/>
<keyword evidence="3" id="KW-1185">Reference proteome</keyword>
<name>A0A085WRH3_9BACT</name>
<dbReference type="EMBL" id="JMCB01000003">
    <property type="protein sequence ID" value="KFE70286.1"/>
    <property type="molecule type" value="Genomic_DNA"/>
</dbReference>
<sequence length="102" mass="11015">MYHHVCMLRSRSARSARSVSLLLGNRLPVHTADVSAGGFSVEAPFVFIPGSLLHGTFEVDGRELPFRGEVVWAQPAGESQSPSRMGVRFTQVPVEAHSLLAG</sequence>
<dbReference type="OrthoDB" id="5513455at2"/>
<accession>A0A085WRH3</accession>
<protein>
    <recommendedName>
        <fullName evidence="1">PilZ domain-containing protein</fullName>
    </recommendedName>
</protein>
<dbReference type="AlphaFoldDB" id="A0A085WRH3"/>
<organism evidence="2 3">
    <name type="scientific">Hyalangium minutum</name>
    <dbReference type="NCBI Taxonomy" id="394096"/>
    <lineage>
        <taxon>Bacteria</taxon>
        <taxon>Pseudomonadati</taxon>
        <taxon>Myxococcota</taxon>
        <taxon>Myxococcia</taxon>
        <taxon>Myxococcales</taxon>
        <taxon>Cystobacterineae</taxon>
        <taxon>Archangiaceae</taxon>
        <taxon>Hyalangium</taxon>
    </lineage>
</organism>
<dbReference type="GO" id="GO:0035438">
    <property type="term" value="F:cyclic-di-GMP binding"/>
    <property type="evidence" value="ECO:0007669"/>
    <property type="project" value="InterPro"/>
</dbReference>